<accession>A0ABS4HKN1</accession>
<dbReference type="EMBL" id="JAGGKK010000044">
    <property type="protein sequence ID" value="MBP1950972.1"/>
    <property type="molecule type" value="Genomic_DNA"/>
</dbReference>
<evidence type="ECO:0000313" key="8">
    <source>
        <dbReference type="Proteomes" id="UP001519328"/>
    </source>
</evidence>
<comment type="similarity">
    <text evidence="1">Belongs to the transposase 11 family.</text>
</comment>
<gene>
    <name evidence="7" type="ORF">J2Z82_003959</name>
</gene>
<dbReference type="InterPro" id="IPR025399">
    <property type="entry name" value="DUF4372"/>
</dbReference>
<dbReference type="Proteomes" id="UP001519328">
    <property type="component" value="Unassembled WGS sequence"/>
</dbReference>
<evidence type="ECO:0000313" key="7">
    <source>
        <dbReference type="EMBL" id="MBP1950972.1"/>
    </source>
</evidence>
<keyword evidence="8" id="KW-1185">Reference proteome</keyword>
<keyword evidence="4" id="KW-0233">DNA recombination</keyword>
<dbReference type="NCBIfam" id="NF033592">
    <property type="entry name" value="transpos_IS4_1"/>
    <property type="match status" value="1"/>
</dbReference>
<dbReference type="PANTHER" id="PTHR33258">
    <property type="entry name" value="TRANSPOSASE INSL FOR INSERTION SEQUENCE ELEMENT IS186A-RELATED"/>
    <property type="match status" value="1"/>
</dbReference>
<proteinExistence type="inferred from homology"/>
<keyword evidence="3" id="KW-0238">DNA-binding</keyword>
<dbReference type="InterPro" id="IPR002559">
    <property type="entry name" value="Transposase_11"/>
</dbReference>
<protein>
    <recommendedName>
        <fullName evidence="9">IS4 family transposase</fullName>
    </recommendedName>
</protein>
<dbReference type="Pfam" id="PF01609">
    <property type="entry name" value="DDE_Tnp_1"/>
    <property type="match status" value="1"/>
</dbReference>
<comment type="caution">
    <text evidence="7">The sequence shown here is derived from an EMBL/GenBank/DDBJ whole genome shotgun (WGS) entry which is preliminary data.</text>
</comment>
<evidence type="ECO:0000256" key="4">
    <source>
        <dbReference type="ARBA" id="ARBA00023172"/>
    </source>
</evidence>
<dbReference type="InterPro" id="IPR012337">
    <property type="entry name" value="RNaseH-like_sf"/>
</dbReference>
<dbReference type="RefSeq" id="WP_209482415.1">
    <property type="nucleotide sequence ID" value="NZ_JAGGKK010000044.1"/>
</dbReference>
<name>A0ABS4HKN1_9BACI</name>
<evidence type="ECO:0000256" key="2">
    <source>
        <dbReference type="ARBA" id="ARBA00022578"/>
    </source>
</evidence>
<feature type="domain" description="DUF4372" evidence="6">
    <location>
        <begin position="7"/>
        <end position="77"/>
    </location>
</feature>
<keyword evidence="2" id="KW-0815">Transposition</keyword>
<evidence type="ECO:0000256" key="1">
    <source>
        <dbReference type="ARBA" id="ARBA00010075"/>
    </source>
</evidence>
<feature type="domain" description="Transposase IS4-like" evidence="5">
    <location>
        <begin position="125"/>
        <end position="328"/>
    </location>
</feature>
<evidence type="ECO:0000259" key="6">
    <source>
        <dbReference type="Pfam" id="PF14294"/>
    </source>
</evidence>
<organism evidence="7 8">
    <name type="scientific">Virgibacillus litoralis</name>
    <dbReference type="NCBI Taxonomy" id="578221"/>
    <lineage>
        <taxon>Bacteria</taxon>
        <taxon>Bacillati</taxon>
        <taxon>Bacillota</taxon>
        <taxon>Bacilli</taxon>
        <taxon>Bacillales</taxon>
        <taxon>Bacillaceae</taxon>
        <taxon>Virgibacillus</taxon>
    </lineage>
</organism>
<evidence type="ECO:0000259" key="5">
    <source>
        <dbReference type="Pfam" id="PF01609"/>
    </source>
</evidence>
<evidence type="ECO:0000256" key="3">
    <source>
        <dbReference type="ARBA" id="ARBA00023125"/>
    </source>
</evidence>
<evidence type="ECO:0008006" key="9">
    <source>
        <dbReference type="Google" id="ProtNLM"/>
    </source>
</evidence>
<sequence length="409" mass="47361">MDNNTIKTVFKEYIHPLNSKVIQKMIDHAEIDKYVKKLDVLTFTRLFIYAQLKGLPNLRRVSEKVSRKKTVQRQVGIESISKSQLSRKFGDIPSEIFQVILHHLIQKLHRTLGSKRADQALGKIHLIDSSTLSMCLTQYEWADFRDTKSGVKMHTSVVFCDGEIFPNDVILTPARPADETQLDALIVPDKHALHVFDRGYFDFKKFDFYCAEGIRFVTRIKTNTVVHVIEELPVNPSSSILRDAVVKIGKMKHPLRLIEALDSEGAKISIVCNDAKSSAQEISDLYRSRWQIELFFKWCKQHLVLKKLYGKSQNAVFNQIYIAMIVFCLTLLMKHTLGYKGTLLEMRDWICDCWYKKLKSFTSELIKEPDRSSSGRRKLQHQRIFEQTLTQYESGDISHLNDLTYDPVN</sequence>
<dbReference type="SUPFAM" id="SSF53098">
    <property type="entry name" value="Ribonuclease H-like"/>
    <property type="match status" value="1"/>
</dbReference>
<dbReference type="Pfam" id="PF14294">
    <property type="entry name" value="DUF4372"/>
    <property type="match status" value="1"/>
</dbReference>
<reference evidence="7 8" key="1">
    <citation type="submission" date="2021-03" db="EMBL/GenBank/DDBJ databases">
        <title>Genomic Encyclopedia of Type Strains, Phase IV (KMG-IV): sequencing the most valuable type-strain genomes for metagenomic binning, comparative biology and taxonomic classification.</title>
        <authorList>
            <person name="Goeker M."/>
        </authorList>
    </citation>
    <scope>NUCLEOTIDE SEQUENCE [LARGE SCALE GENOMIC DNA]</scope>
    <source>
        <strain evidence="7 8">DSM 21085</strain>
    </source>
</reference>
<dbReference type="PANTHER" id="PTHR33258:SF1">
    <property type="entry name" value="TRANSPOSASE INSL FOR INSERTION SEQUENCE ELEMENT IS186A-RELATED"/>
    <property type="match status" value="1"/>
</dbReference>
<dbReference type="InterPro" id="IPR047952">
    <property type="entry name" value="Transpos_IS4"/>
</dbReference>